<sequence>MTKRKIQYIIALMAFALLGLIAFQMYWLGFTVRSKNDQFGSDVRDAMQQVVRKLGKQEFYYFVQRKVEAEEKKKQLMAIAKPIPEKAVEKPKQKVPTSSIASNQAGIGLDKVARTPFPSDILVSKGTEILPNGEIREYQEFSMNIDIQDFQNRLNEHKQLDEIFSEALQQHQNTLQKQDSMRKAELSAARKKQVSKKHVDKVIEPLQAQDKVMNKAEMAKEVFNDFLFKKRSIYDRINYLVLDSLLKYEIKMKGIEIPFEYGISSQEEPSYLHYASSMKYKMTGLKNDKDTYMVNLFPNDYANSENYLRVYFPNQDRYIIRNIWVMYATSLLLILVVLSCFYVAVSTIVKQKQLADIKNDFINNMTHEFKTPISTISLATQMLQDEAVSASPSMFKRYLGIIRDENKRLGSQVEKVLQTAQMERGDVQLKLKTVDVHEIIEKVLENISPQIELREGIIDLDLQAETTEIEADEVHLTNIIFNLLDNANKYSPDKPEITIATKNTEKGISITIKDKGIGMSKESLKNIFEKFYRVPTGNLHDVKGFGLGLSYVKKMIQEHHGKISVQSKLNEGSEFEVILPIAITSQHS</sequence>
<evidence type="ECO:0000259" key="8">
    <source>
        <dbReference type="PROSITE" id="PS50109"/>
    </source>
</evidence>
<evidence type="ECO:0000256" key="4">
    <source>
        <dbReference type="ARBA" id="ARBA00022679"/>
    </source>
</evidence>
<dbReference type="RefSeq" id="WP_323326294.1">
    <property type="nucleotide sequence ID" value="NZ_JAYGIL010000004.1"/>
</dbReference>
<name>A0ABU5S0T9_9BACT</name>
<reference evidence="9 10" key="1">
    <citation type="submission" date="2023-12" db="EMBL/GenBank/DDBJ databases">
        <title>Novel species of the genus Arcicella isolated from rivers.</title>
        <authorList>
            <person name="Lu H."/>
        </authorList>
    </citation>
    <scope>NUCLEOTIDE SEQUENCE [LARGE SCALE GENOMIC DNA]</scope>
    <source>
        <strain evidence="9 10">DC2W</strain>
    </source>
</reference>
<feature type="transmembrane region" description="Helical" evidence="7">
    <location>
        <begin position="324"/>
        <end position="345"/>
    </location>
</feature>
<evidence type="ECO:0000256" key="3">
    <source>
        <dbReference type="ARBA" id="ARBA00022553"/>
    </source>
</evidence>
<keyword evidence="7" id="KW-1133">Transmembrane helix</keyword>
<dbReference type="Gene3D" id="3.30.565.10">
    <property type="entry name" value="Histidine kinase-like ATPase, C-terminal domain"/>
    <property type="match status" value="1"/>
</dbReference>
<dbReference type="PRINTS" id="PR00344">
    <property type="entry name" value="BCTRLSENSOR"/>
</dbReference>
<dbReference type="CDD" id="cd00075">
    <property type="entry name" value="HATPase"/>
    <property type="match status" value="1"/>
</dbReference>
<keyword evidence="6" id="KW-0902">Two-component regulatory system</keyword>
<comment type="caution">
    <text evidence="9">The sequence shown here is derived from an EMBL/GenBank/DDBJ whole genome shotgun (WGS) entry which is preliminary data.</text>
</comment>
<evidence type="ECO:0000256" key="1">
    <source>
        <dbReference type="ARBA" id="ARBA00000085"/>
    </source>
</evidence>
<feature type="transmembrane region" description="Helical" evidence="7">
    <location>
        <begin position="6"/>
        <end position="28"/>
    </location>
</feature>
<organism evidence="9 10">
    <name type="scientific">Arcicella gelida</name>
    <dbReference type="NCBI Taxonomy" id="2984195"/>
    <lineage>
        <taxon>Bacteria</taxon>
        <taxon>Pseudomonadati</taxon>
        <taxon>Bacteroidota</taxon>
        <taxon>Cytophagia</taxon>
        <taxon>Cytophagales</taxon>
        <taxon>Flectobacillaceae</taxon>
        <taxon>Arcicella</taxon>
    </lineage>
</organism>
<protein>
    <recommendedName>
        <fullName evidence="2">histidine kinase</fullName>
        <ecNumber evidence="2">2.7.13.3</ecNumber>
    </recommendedName>
</protein>
<dbReference type="InterPro" id="IPR050351">
    <property type="entry name" value="BphY/WalK/GraS-like"/>
</dbReference>
<gene>
    <name evidence="9" type="ORF">VB776_04100</name>
</gene>
<evidence type="ECO:0000256" key="2">
    <source>
        <dbReference type="ARBA" id="ARBA00012438"/>
    </source>
</evidence>
<comment type="catalytic activity">
    <reaction evidence="1">
        <text>ATP + protein L-histidine = ADP + protein N-phospho-L-histidine.</text>
        <dbReference type="EC" id="2.7.13.3"/>
    </reaction>
</comment>
<dbReference type="PROSITE" id="PS50109">
    <property type="entry name" value="HIS_KIN"/>
    <property type="match status" value="1"/>
</dbReference>
<dbReference type="CDD" id="cd00082">
    <property type="entry name" value="HisKA"/>
    <property type="match status" value="1"/>
</dbReference>
<dbReference type="InterPro" id="IPR036890">
    <property type="entry name" value="HATPase_C_sf"/>
</dbReference>
<dbReference type="InterPro" id="IPR005467">
    <property type="entry name" value="His_kinase_dom"/>
</dbReference>
<evidence type="ECO:0000256" key="5">
    <source>
        <dbReference type="ARBA" id="ARBA00022777"/>
    </source>
</evidence>
<dbReference type="SMART" id="SM00388">
    <property type="entry name" value="HisKA"/>
    <property type="match status" value="1"/>
</dbReference>
<dbReference type="PANTHER" id="PTHR45453">
    <property type="entry name" value="PHOSPHATE REGULON SENSOR PROTEIN PHOR"/>
    <property type="match status" value="1"/>
</dbReference>
<dbReference type="Pfam" id="PF00512">
    <property type="entry name" value="HisKA"/>
    <property type="match status" value="1"/>
</dbReference>
<dbReference type="SUPFAM" id="SSF55874">
    <property type="entry name" value="ATPase domain of HSP90 chaperone/DNA topoisomerase II/histidine kinase"/>
    <property type="match status" value="1"/>
</dbReference>
<evidence type="ECO:0000256" key="6">
    <source>
        <dbReference type="ARBA" id="ARBA00023012"/>
    </source>
</evidence>
<evidence type="ECO:0000313" key="9">
    <source>
        <dbReference type="EMBL" id="MEA5402085.1"/>
    </source>
</evidence>
<dbReference type="InterPro" id="IPR004358">
    <property type="entry name" value="Sig_transdc_His_kin-like_C"/>
</dbReference>
<dbReference type="InterPro" id="IPR003594">
    <property type="entry name" value="HATPase_dom"/>
</dbReference>
<dbReference type="GO" id="GO:0016301">
    <property type="term" value="F:kinase activity"/>
    <property type="evidence" value="ECO:0007669"/>
    <property type="project" value="UniProtKB-KW"/>
</dbReference>
<keyword evidence="10" id="KW-1185">Reference proteome</keyword>
<dbReference type="PANTHER" id="PTHR45453:SF1">
    <property type="entry name" value="PHOSPHATE REGULON SENSOR PROTEIN PHOR"/>
    <property type="match status" value="1"/>
</dbReference>
<keyword evidence="7" id="KW-0812">Transmembrane</keyword>
<keyword evidence="7" id="KW-0472">Membrane</keyword>
<evidence type="ECO:0000256" key="7">
    <source>
        <dbReference type="SAM" id="Phobius"/>
    </source>
</evidence>
<dbReference type="EMBL" id="JAYGIL010000004">
    <property type="protein sequence ID" value="MEA5402085.1"/>
    <property type="molecule type" value="Genomic_DNA"/>
</dbReference>
<keyword evidence="3" id="KW-0597">Phosphoprotein</keyword>
<dbReference type="SUPFAM" id="SSF47384">
    <property type="entry name" value="Homodimeric domain of signal transducing histidine kinase"/>
    <property type="match status" value="1"/>
</dbReference>
<dbReference type="SMART" id="SM00387">
    <property type="entry name" value="HATPase_c"/>
    <property type="match status" value="1"/>
</dbReference>
<dbReference type="Pfam" id="PF02518">
    <property type="entry name" value="HATPase_c"/>
    <property type="match status" value="1"/>
</dbReference>
<proteinExistence type="predicted"/>
<dbReference type="Proteomes" id="UP001303899">
    <property type="component" value="Unassembled WGS sequence"/>
</dbReference>
<accession>A0ABU5S0T9</accession>
<feature type="domain" description="Histidine kinase" evidence="8">
    <location>
        <begin position="364"/>
        <end position="583"/>
    </location>
</feature>
<evidence type="ECO:0000313" key="10">
    <source>
        <dbReference type="Proteomes" id="UP001303899"/>
    </source>
</evidence>
<dbReference type="InterPro" id="IPR036097">
    <property type="entry name" value="HisK_dim/P_sf"/>
</dbReference>
<keyword evidence="5 9" id="KW-0418">Kinase</keyword>
<dbReference type="InterPro" id="IPR003661">
    <property type="entry name" value="HisK_dim/P_dom"/>
</dbReference>
<keyword evidence="4" id="KW-0808">Transferase</keyword>
<dbReference type="Gene3D" id="1.10.287.130">
    <property type="match status" value="1"/>
</dbReference>
<dbReference type="EC" id="2.7.13.3" evidence="2"/>